<keyword evidence="6" id="KW-0509">mRNA transport</keyword>
<keyword evidence="4 10" id="KW-0963">Cytoplasm</keyword>
<dbReference type="PANTHER" id="PTHR11886:SF35">
    <property type="entry name" value="DYNEIN LIGHT CHAIN"/>
    <property type="match status" value="1"/>
</dbReference>
<dbReference type="GO" id="GO:0045505">
    <property type="term" value="F:dynein intermediate chain binding"/>
    <property type="evidence" value="ECO:0007669"/>
    <property type="project" value="TreeGrafter"/>
</dbReference>
<evidence type="ECO:0000313" key="11">
    <source>
        <dbReference type="EMBL" id="KAA0189956.1"/>
    </source>
</evidence>
<dbReference type="PANTHER" id="PTHR11886">
    <property type="entry name" value="DYNEIN LIGHT CHAIN"/>
    <property type="match status" value="1"/>
</dbReference>
<dbReference type="Proteomes" id="UP000728185">
    <property type="component" value="Unassembled WGS sequence"/>
</dbReference>
<dbReference type="GO" id="GO:0005874">
    <property type="term" value="C:microtubule"/>
    <property type="evidence" value="ECO:0007669"/>
    <property type="project" value="UniProtKB-KW"/>
</dbReference>
<dbReference type="InterPro" id="IPR001372">
    <property type="entry name" value="Dynein_light_chain_typ-1/2"/>
</dbReference>
<evidence type="ECO:0000256" key="1">
    <source>
        <dbReference type="ARBA" id="ARBA00004123"/>
    </source>
</evidence>
<protein>
    <recommendedName>
        <fullName evidence="10">Dynein light chain</fullName>
    </recommendedName>
</protein>
<keyword evidence="10" id="KW-0505">Motor protein</keyword>
<evidence type="ECO:0000256" key="3">
    <source>
        <dbReference type="ARBA" id="ARBA00022448"/>
    </source>
</evidence>
<sequence>MSELVLQRSDMKADMRAEVTKLATELWHDMQRPRKVAEELKKYMDSHYKRAWHCIVGRDFNSFISYETGTFMDFMIGDYNFILYKNGH</sequence>
<comment type="subcellular location">
    <subcellularLocation>
        <location evidence="2 10">Cytoplasm</location>
        <location evidence="2 10">Cytoskeleton</location>
    </subcellularLocation>
    <subcellularLocation>
        <location evidence="1">Nucleus</location>
    </subcellularLocation>
</comment>
<dbReference type="AlphaFoldDB" id="A0A8E0RTD1"/>
<keyword evidence="5 10" id="KW-0493">Microtubule</keyword>
<dbReference type="GO" id="GO:0007017">
    <property type="term" value="P:microtubule-based process"/>
    <property type="evidence" value="ECO:0007669"/>
    <property type="project" value="InterPro"/>
</dbReference>
<evidence type="ECO:0000313" key="12">
    <source>
        <dbReference type="Proteomes" id="UP000728185"/>
    </source>
</evidence>
<dbReference type="CDD" id="cd21450">
    <property type="entry name" value="DLC-like_DYNLL1-like"/>
    <property type="match status" value="1"/>
</dbReference>
<accession>A0A8E0RTD1</accession>
<dbReference type="FunFam" id="3.30.740.10:FF:000005">
    <property type="entry name" value="Dynein light chain"/>
    <property type="match status" value="1"/>
</dbReference>
<keyword evidence="7" id="KW-0653">Protein transport</keyword>
<keyword evidence="10" id="KW-0243">Dynein</keyword>
<dbReference type="Pfam" id="PF01221">
    <property type="entry name" value="Dynein_light"/>
    <property type="match status" value="1"/>
</dbReference>
<dbReference type="SUPFAM" id="SSF54648">
    <property type="entry name" value="DLC"/>
    <property type="match status" value="1"/>
</dbReference>
<evidence type="ECO:0000256" key="2">
    <source>
        <dbReference type="ARBA" id="ARBA00004245"/>
    </source>
</evidence>
<organism evidence="11 12">
    <name type="scientific">Fasciolopsis buskii</name>
    <dbReference type="NCBI Taxonomy" id="27845"/>
    <lineage>
        <taxon>Eukaryota</taxon>
        <taxon>Metazoa</taxon>
        <taxon>Spiralia</taxon>
        <taxon>Lophotrochozoa</taxon>
        <taxon>Platyhelminthes</taxon>
        <taxon>Trematoda</taxon>
        <taxon>Digenea</taxon>
        <taxon>Plagiorchiida</taxon>
        <taxon>Echinostomata</taxon>
        <taxon>Echinostomatoidea</taxon>
        <taxon>Fasciolidae</taxon>
        <taxon>Fasciolopsis</taxon>
    </lineage>
</organism>
<keyword evidence="8 10" id="KW-0206">Cytoskeleton</keyword>
<dbReference type="EMBL" id="LUCM01007434">
    <property type="protein sequence ID" value="KAA0189956.1"/>
    <property type="molecule type" value="Genomic_DNA"/>
</dbReference>
<proteinExistence type="inferred from homology"/>
<evidence type="ECO:0000256" key="10">
    <source>
        <dbReference type="RuleBase" id="RU365010"/>
    </source>
</evidence>
<keyword evidence="9" id="KW-0539">Nucleus</keyword>
<evidence type="ECO:0000256" key="8">
    <source>
        <dbReference type="ARBA" id="ARBA00023212"/>
    </source>
</evidence>
<evidence type="ECO:0000256" key="6">
    <source>
        <dbReference type="ARBA" id="ARBA00022816"/>
    </source>
</evidence>
<evidence type="ECO:0000256" key="4">
    <source>
        <dbReference type="ARBA" id="ARBA00022490"/>
    </source>
</evidence>
<gene>
    <name evidence="11" type="ORF">FBUS_00959</name>
</gene>
<name>A0A8E0RTD1_9TREM</name>
<evidence type="ECO:0000256" key="7">
    <source>
        <dbReference type="ARBA" id="ARBA00022927"/>
    </source>
</evidence>
<dbReference type="InterPro" id="IPR037177">
    <property type="entry name" value="DLC_sf"/>
</dbReference>
<dbReference type="GO" id="GO:0051028">
    <property type="term" value="P:mRNA transport"/>
    <property type="evidence" value="ECO:0007669"/>
    <property type="project" value="UniProtKB-KW"/>
</dbReference>
<dbReference type="GO" id="GO:0005868">
    <property type="term" value="C:cytoplasmic dynein complex"/>
    <property type="evidence" value="ECO:0007669"/>
    <property type="project" value="TreeGrafter"/>
</dbReference>
<evidence type="ECO:0000256" key="9">
    <source>
        <dbReference type="ARBA" id="ARBA00023242"/>
    </source>
</evidence>
<reference evidence="11" key="1">
    <citation type="submission" date="2019-05" db="EMBL/GenBank/DDBJ databases">
        <title>Annotation for the trematode Fasciolopsis buski.</title>
        <authorList>
            <person name="Choi Y.-J."/>
        </authorList>
    </citation>
    <scope>NUCLEOTIDE SEQUENCE</scope>
    <source>
        <strain evidence="11">HT</strain>
        <tissue evidence="11">Whole worm</tissue>
    </source>
</reference>
<dbReference type="OrthoDB" id="10033309at2759"/>
<dbReference type="GO" id="GO:0005634">
    <property type="term" value="C:nucleus"/>
    <property type="evidence" value="ECO:0007669"/>
    <property type="project" value="UniProtKB-SubCell"/>
</dbReference>
<dbReference type="GO" id="GO:0015031">
    <property type="term" value="P:protein transport"/>
    <property type="evidence" value="ECO:0007669"/>
    <property type="project" value="UniProtKB-KW"/>
</dbReference>
<dbReference type="Gene3D" id="3.30.740.10">
    <property type="entry name" value="Protein Inhibitor Of Neuronal Nitric Oxide Synthase"/>
    <property type="match status" value="1"/>
</dbReference>
<comment type="caution">
    <text evidence="11">The sequence shown here is derived from an EMBL/GenBank/DDBJ whole genome shotgun (WGS) entry which is preliminary data.</text>
</comment>
<keyword evidence="12" id="KW-1185">Reference proteome</keyword>
<keyword evidence="3" id="KW-0813">Transport</keyword>
<comment type="similarity">
    <text evidence="10">Belongs to the dynein light chain family.</text>
</comment>
<dbReference type="SMART" id="SM01375">
    <property type="entry name" value="Dynein_light"/>
    <property type="match status" value="1"/>
</dbReference>
<evidence type="ECO:0000256" key="5">
    <source>
        <dbReference type="ARBA" id="ARBA00022701"/>
    </source>
</evidence>